<feature type="compositionally biased region" description="Basic and acidic residues" evidence="1">
    <location>
        <begin position="125"/>
        <end position="137"/>
    </location>
</feature>
<feature type="compositionally biased region" description="Polar residues" evidence="1">
    <location>
        <begin position="31"/>
        <end position="40"/>
    </location>
</feature>
<reference evidence="2" key="1">
    <citation type="submission" date="2016-06" db="EMBL/GenBank/DDBJ databases">
        <title>Draft Genome sequence of the fungus Inonotus baumii.</title>
        <authorList>
            <person name="Zhu H."/>
            <person name="Lin W."/>
        </authorList>
    </citation>
    <scope>NUCLEOTIDE SEQUENCE</scope>
    <source>
        <strain evidence="2">821</strain>
    </source>
</reference>
<protein>
    <submittedName>
        <fullName evidence="2">Uncharacterized protein</fullName>
    </submittedName>
</protein>
<evidence type="ECO:0000313" key="3">
    <source>
        <dbReference type="Proteomes" id="UP000757232"/>
    </source>
</evidence>
<dbReference type="AlphaFoldDB" id="A0A9Q5N9L2"/>
<feature type="region of interest" description="Disordered" evidence="1">
    <location>
        <begin position="1"/>
        <end position="200"/>
    </location>
</feature>
<organism evidence="2 3">
    <name type="scientific">Sanghuangporus baumii</name>
    <name type="common">Phellinus baumii</name>
    <dbReference type="NCBI Taxonomy" id="108892"/>
    <lineage>
        <taxon>Eukaryota</taxon>
        <taxon>Fungi</taxon>
        <taxon>Dikarya</taxon>
        <taxon>Basidiomycota</taxon>
        <taxon>Agaricomycotina</taxon>
        <taxon>Agaricomycetes</taxon>
        <taxon>Hymenochaetales</taxon>
        <taxon>Hymenochaetaceae</taxon>
        <taxon>Sanghuangporus</taxon>
    </lineage>
</organism>
<proteinExistence type="predicted"/>
<feature type="compositionally biased region" description="Pro residues" evidence="1">
    <location>
        <begin position="164"/>
        <end position="174"/>
    </location>
</feature>
<keyword evidence="3" id="KW-1185">Reference proteome</keyword>
<evidence type="ECO:0000313" key="2">
    <source>
        <dbReference type="EMBL" id="OCB85519.1"/>
    </source>
</evidence>
<accession>A0A9Q5N9L2</accession>
<dbReference type="EMBL" id="LNZH02000209">
    <property type="protein sequence ID" value="OCB85519.1"/>
    <property type="molecule type" value="Genomic_DNA"/>
</dbReference>
<sequence length="326" mass="37395">MAKHHSHAHRTKEHSEKPPKSSHSHHRGRENSSSNQQTRWTPDDEVVVFEEPDDDVPPPPRRQTMPEHRDHRSRSRHGGRDRSLPRGPPVKRTPIYEQSRGPAAPRRITHIDDNDDGVPSRPRHSRPDSSSHRDPPKRSSQPIYKEPWGSAAPRRQTIPEDYLPEPPPPPPPPMHYQQGYVQVPPPSMHRQQGYVQVPPSPMHHQQNFVQVLPPSMHHQQGYVRAPYPPTQVPPHYTGPPIAMEPRSFNRQVEIPTKDALKARFNRKANHGDSQHTQELPVGFGRINVNDLADPRLGYMSEGKLQGIEEWIDKTEEENEEEQSGLH</sequence>
<dbReference type="Proteomes" id="UP000757232">
    <property type="component" value="Unassembled WGS sequence"/>
</dbReference>
<comment type="caution">
    <text evidence="2">The sequence shown here is derived from an EMBL/GenBank/DDBJ whole genome shotgun (WGS) entry which is preliminary data.</text>
</comment>
<gene>
    <name evidence="2" type="ORF">A7U60_g7529</name>
</gene>
<evidence type="ECO:0000256" key="1">
    <source>
        <dbReference type="SAM" id="MobiDB-lite"/>
    </source>
</evidence>
<feature type="compositionally biased region" description="Acidic residues" evidence="1">
    <location>
        <begin position="43"/>
        <end position="56"/>
    </location>
</feature>
<name>A0A9Q5N9L2_SANBA</name>
<feature type="compositionally biased region" description="Basic residues" evidence="1">
    <location>
        <begin position="1"/>
        <end position="12"/>
    </location>
</feature>